<dbReference type="RefSeq" id="WP_260840380.1">
    <property type="nucleotide sequence ID" value="NZ_CP045809.1"/>
</dbReference>
<gene>
    <name evidence="3" type="ORF">GII31_08315</name>
</gene>
<feature type="compositionally biased region" description="Basic and acidic residues" evidence="1">
    <location>
        <begin position="532"/>
        <end position="557"/>
    </location>
</feature>
<feature type="compositionally biased region" description="Low complexity" evidence="1">
    <location>
        <begin position="38"/>
        <end position="48"/>
    </location>
</feature>
<reference evidence="3" key="1">
    <citation type="journal article" date="2021" name="Nat. Microbiol.">
        <title>Cocultivation of an ultrasmall environmental parasitic bacterium with lytic ability against bacteria associated with wastewater foams.</title>
        <authorList>
            <person name="Batinovic S."/>
            <person name="Rose J.J.A."/>
            <person name="Ratcliffe J."/>
            <person name="Seviour R.J."/>
            <person name="Petrovski S."/>
        </authorList>
    </citation>
    <scope>NUCLEOTIDE SEQUENCE</scope>
    <source>
        <strain evidence="3">CON9</strain>
    </source>
</reference>
<feature type="signal peptide" evidence="2">
    <location>
        <begin position="1"/>
        <end position="19"/>
    </location>
</feature>
<evidence type="ECO:0000313" key="4">
    <source>
        <dbReference type="Proteomes" id="UP001059836"/>
    </source>
</evidence>
<name>A0ABX6IGF2_9ACTN</name>
<evidence type="ECO:0000256" key="1">
    <source>
        <dbReference type="SAM" id="MobiDB-lite"/>
    </source>
</evidence>
<keyword evidence="4" id="KW-1185">Reference proteome</keyword>
<protein>
    <recommendedName>
        <fullName evidence="5">PE-PPE domain-containing protein</fullName>
    </recommendedName>
</protein>
<feature type="compositionally biased region" description="Basic and acidic residues" evidence="1">
    <location>
        <begin position="72"/>
        <end position="82"/>
    </location>
</feature>
<evidence type="ECO:0000256" key="2">
    <source>
        <dbReference type="SAM" id="SignalP"/>
    </source>
</evidence>
<feature type="compositionally biased region" description="Low complexity" evidence="1">
    <location>
        <begin position="559"/>
        <end position="569"/>
    </location>
</feature>
<feature type="chain" id="PRO_5045815645" description="PE-PPE domain-containing protein" evidence="2">
    <location>
        <begin position="20"/>
        <end position="601"/>
    </location>
</feature>
<feature type="region of interest" description="Disordered" evidence="1">
    <location>
        <begin position="32"/>
        <end position="97"/>
    </location>
</feature>
<evidence type="ECO:0008006" key="5">
    <source>
        <dbReference type="Google" id="ProtNLM"/>
    </source>
</evidence>
<dbReference type="Proteomes" id="UP001059836">
    <property type="component" value="Chromosome"/>
</dbReference>
<keyword evidence="2" id="KW-0732">Signal</keyword>
<proteinExistence type="predicted"/>
<evidence type="ECO:0000313" key="3">
    <source>
        <dbReference type="EMBL" id="QHN34899.1"/>
    </source>
</evidence>
<accession>A0ABX6IGF2</accession>
<organism evidence="3 4">
    <name type="scientific">Gordonia pseudamarae</name>
    <dbReference type="NCBI Taxonomy" id="2831662"/>
    <lineage>
        <taxon>Bacteria</taxon>
        <taxon>Bacillati</taxon>
        <taxon>Actinomycetota</taxon>
        <taxon>Actinomycetes</taxon>
        <taxon>Mycobacteriales</taxon>
        <taxon>Gordoniaceae</taxon>
        <taxon>Gordonia</taxon>
    </lineage>
</organism>
<sequence length="601" mass="64211">MRATAVATLASFAAVTATANGSAAVISDSPVVSPVAGTTSSNTTSSNTAVAPKPLVSPYAKKKAPRYNPRTETYEHRQERIAKQQRPMLRQSAETKNEDTTCVSAEFTTLSVVFDSIYESLRPSLPPAAQAALKQNQKGLQRSLRNITVSTLSLTDNPLTLGADNRDPSTKYKTPISQYIVSQLLKIRDGKKNDAIPVANITLSQAVETAWLYFFVGVLSPIQFAIGVAPVIGDGRQITDPDTGTVSESTSPLTGTPLSALAGFISYNTLLNILFAGGNAGLNILFNQTTNALLNQCVSRVTEEQKENAGKAHEHIRYNIPLPAIITSTAKQLALADNNSCRPVGANTLGEITERTIRQAKESAPNAAARNRVAAQGRQIQGILRSSYIPHNLIPADKQDFTGTETAISTIGNFIPFLGGAGLDVLLGLGHNAGQGDNLGQQVPLSKLTVTKSLTGVYYTYALSVWLFRNVGQAATMSGLLPRTPAWEFDPFRTISTIATLPLTYGLVTYHNVVRSMCFTDDDTTGSGLGAEAHKRTDEAEENIAKNKEKADEERTGTTKRASSTTTTKPASDEDGSAPAATTTPKKKANPDDDLPPWVHP</sequence>
<feature type="region of interest" description="Disordered" evidence="1">
    <location>
        <begin position="526"/>
        <end position="601"/>
    </location>
</feature>
<dbReference type="EMBL" id="CP045809">
    <property type="protein sequence ID" value="QHN34899.1"/>
    <property type="molecule type" value="Genomic_DNA"/>
</dbReference>